<evidence type="ECO:0000256" key="4">
    <source>
        <dbReference type="ARBA" id="ARBA00022475"/>
    </source>
</evidence>
<dbReference type="SUPFAM" id="SSF55874">
    <property type="entry name" value="ATPase domain of HSP90 chaperone/DNA topoisomerase II/histidine kinase"/>
    <property type="match status" value="1"/>
</dbReference>
<evidence type="ECO:0000256" key="3">
    <source>
        <dbReference type="ARBA" id="ARBA00012438"/>
    </source>
</evidence>
<dbReference type="Pfam" id="PF00512">
    <property type="entry name" value="HisKA"/>
    <property type="match status" value="1"/>
</dbReference>
<evidence type="ECO:0000256" key="5">
    <source>
        <dbReference type="ARBA" id="ARBA00022553"/>
    </source>
</evidence>
<dbReference type="InterPro" id="IPR005467">
    <property type="entry name" value="His_kinase_dom"/>
</dbReference>
<evidence type="ECO:0000256" key="8">
    <source>
        <dbReference type="ARBA" id="ARBA00022741"/>
    </source>
</evidence>
<feature type="domain" description="Histidine kinase" evidence="15">
    <location>
        <begin position="217"/>
        <end position="415"/>
    </location>
</feature>
<accession>A0A7K3WSE5</accession>
<dbReference type="InterPro" id="IPR003661">
    <property type="entry name" value="HisK_dim/P_dom"/>
</dbReference>
<dbReference type="Gene3D" id="3.30.565.10">
    <property type="entry name" value="Histidine kinase-like ATPase, C-terminal domain"/>
    <property type="match status" value="1"/>
</dbReference>
<evidence type="ECO:0000256" key="6">
    <source>
        <dbReference type="ARBA" id="ARBA00022679"/>
    </source>
</evidence>
<feature type="transmembrane region" description="Helical" evidence="14">
    <location>
        <begin position="179"/>
        <end position="198"/>
    </location>
</feature>
<comment type="caution">
    <text evidence="16">The sequence shown here is derived from an EMBL/GenBank/DDBJ whole genome shotgun (WGS) entry which is preliminary data.</text>
</comment>
<keyword evidence="12" id="KW-0902">Two-component regulatory system</keyword>
<keyword evidence="4" id="KW-1003">Cell membrane</keyword>
<dbReference type="EMBL" id="JAAGVY010000029">
    <property type="protein sequence ID" value="NEN24619.1"/>
    <property type="molecule type" value="Genomic_DNA"/>
</dbReference>
<dbReference type="SMART" id="SM00388">
    <property type="entry name" value="HisKA"/>
    <property type="match status" value="1"/>
</dbReference>
<evidence type="ECO:0000259" key="15">
    <source>
        <dbReference type="PROSITE" id="PS50109"/>
    </source>
</evidence>
<evidence type="ECO:0000256" key="13">
    <source>
        <dbReference type="ARBA" id="ARBA00023136"/>
    </source>
</evidence>
<dbReference type="InterPro" id="IPR036890">
    <property type="entry name" value="HATPase_C_sf"/>
</dbReference>
<keyword evidence="13 14" id="KW-0472">Membrane</keyword>
<dbReference type="AlphaFoldDB" id="A0A7K3WSE5"/>
<protein>
    <recommendedName>
        <fullName evidence="3">histidine kinase</fullName>
        <ecNumber evidence="3">2.7.13.3</ecNumber>
    </recommendedName>
</protein>
<dbReference type="EC" id="2.7.13.3" evidence="3"/>
<dbReference type="GO" id="GO:0000155">
    <property type="term" value="F:phosphorelay sensor kinase activity"/>
    <property type="evidence" value="ECO:0007669"/>
    <property type="project" value="InterPro"/>
</dbReference>
<dbReference type="CDD" id="cd00075">
    <property type="entry name" value="HATPase"/>
    <property type="match status" value="1"/>
</dbReference>
<keyword evidence="17" id="KW-1185">Reference proteome</keyword>
<organism evidence="16 17">
    <name type="scientific">Cryomorpha ignava</name>
    <dbReference type="NCBI Taxonomy" id="101383"/>
    <lineage>
        <taxon>Bacteria</taxon>
        <taxon>Pseudomonadati</taxon>
        <taxon>Bacteroidota</taxon>
        <taxon>Flavobacteriia</taxon>
        <taxon>Flavobacteriales</taxon>
        <taxon>Cryomorphaceae</taxon>
        <taxon>Cryomorpha</taxon>
    </lineage>
</organism>
<evidence type="ECO:0000256" key="1">
    <source>
        <dbReference type="ARBA" id="ARBA00000085"/>
    </source>
</evidence>
<dbReference type="Gene3D" id="1.10.287.130">
    <property type="match status" value="1"/>
</dbReference>
<dbReference type="Proteomes" id="UP000486602">
    <property type="component" value="Unassembled WGS sequence"/>
</dbReference>
<evidence type="ECO:0000313" key="17">
    <source>
        <dbReference type="Proteomes" id="UP000486602"/>
    </source>
</evidence>
<keyword evidence="11 14" id="KW-1133">Transmembrane helix</keyword>
<dbReference type="InterPro" id="IPR050398">
    <property type="entry name" value="HssS/ArlS-like"/>
</dbReference>
<dbReference type="PANTHER" id="PTHR45528:SF1">
    <property type="entry name" value="SENSOR HISTIDINE KINASE CPXA"/>
    <property type="match status" value="1"/>
</dbReference>
<dbReference type="Pfam" id="PF02518">
    <property type="entry name" value="HATPase_c"/>
    <property type="match status" value="1"/>
</dbReference>
<sequence length="415" mass="46726">MKNQSIIIVFLGIVLLGGLAVWQILFLTKTQSLKQEVEEKQKSGILLESAISLRKLESLKPEIRENTTLKRELVDSILKENYSGFYGTVVWGFFNGEGDPIDSLNAEITTNTLAHSPFKICISCLTTIDVVDDTGESTVDEGFVLNQTPGQMMNIRGMDKKELKYLHVDFEKSEVDYKAYFLPILFLVGLIGLFAWLLRTNAKQTRLINQKDEFVNHLSHQFQTPLSSIKLSANLLTNKDVLNKDELVKIIQTESNRLENHIKTVLHWVKSDADRLQIQKKPIGVTHVIEQALKQMKPIFLENKATVRFIPPSEDLLIHADEGHLQLTLYNIWDNAIKHNEKPVSIVISCAASIGMVQIMSRDDGIGIQAAKTNLGYKGLGLAYIERIMKAHGGLMDLISGKDGLQVILNFPKYE</sequence>
<comment type="catalytic activity">
    <reaction evidence="1">
        <text>ATP + protein L-histidine = ADP + protein N-phospho-L-histidine.</text>
        <dbReference type="EC" id="2.7.13.3"/>
    </reaction>
</comment>
<dbReference type="RefSeq" id="WP_163286013.1">
    <property type="nucleotide sequence ID" value="NZ_JAAGVY010000029.1"/>
</dbReference>
<proteinExistence type="predicted"/>
<evidence type="ECO:0000256" key="10">
    <source>
        <dbReference type="ARBA" id="ARBA00022840"/>
    </source>
</evidence>
<gene>
    <name evidence="16" type="ORF">G3O08_14010</name>
</gene>
<evidence type="ECO:0000256" key="2">
    <source>
        <dbReference type="ARBA" id="ARBA00004651"/>
    </source>
</evidence>
<keyword evidence="5" id="KW-0597">Phosphoprotein</keyword>
<evidence type="ECO:0000313" key="16">
    <source>
        <dbReference type="EMBL" id="NEN24619.1"/>
    </source>
</evidence>
<dbReference type="GO" id="GO:0005524">
    <property type="term" value="F:ATP binding"/>
    <property type="evidence" value="ECO:0007669"/>
    <property type="project" value="UniProtKB-KW"/>
</dbReference>
<dbReference type="SUPFAM" id="SSF47384">
    <property type="entry name" value="Homodimeric domain of signal transducing histidine kinase"/>
    <property type="match status" value="1"/>
</dbReference>
<feature type="transmembrane region" description="Helical" evidence="14">
    <location>
        <begin position="6"/>
        <end position="27"/>
    </location>
</feature>
<evidence type="ECO:0000256" key="9">
    <source>
        <dbReference type="ARBA" id="ARBA00022777"/>
    </source>
</evidence>
<dbReference type="InterPro" id="IPR003594">
    <property type="entry name" value="HATPase_dom"/>
</dbReference>
<dbReference type="InterPro" id="IPR036097">
    <property type="entry name" value="HisK_dim/P_sf"/>
</dbReference>
<dbReference type="SMART" id="SM00387">
    <property type="entry name" value="HATPase_c"/>
    <property type="match status" value="1"/>
</dbReference>
<evidence type="ECO:0000256" key="7">
    <source>
        <dbReference type="ARBA" id="ARBA00022692"/>
    </source>
</evidence>
<dbReference type="GO" id="GO:0005886">
    <property type="term" value="C:plasma membrane"/>
    <property type="evidence" value="ECO:0007669"/>
    <property type="project" value="UniProtKB-SubCell"/>
</dbReference>
<comment type="subcellular location">
    <subcellularLocation>
        <location evidence="2">Cell membrane</location>
        <topology evidence="2">Multi-pass membrane protein</topology>
    </subcellularLocation>
</comment>
<keyword evidence="6" id="KW-0808">Transferase</keyword>
<evidence type="ECO:0000256" key="11">
    <source>
        <dbReference type="ARBA" id="ARBA00022989"/>
    </source>
</evidence>
<dbReference type="CDD" id="cd00082">
    <property type="entry name" value="HisKA"/>
    <property type="match status" value="1"/>
</dbReference>
<keyword evidence="8" id="KW-0547">Nucleotide-binding</keyword>
<keyword evidence="9 16" id="KW-0418">Kinase</keyword>
<evidence type="ECO:0000256" key="12">
    <source>
        <dbReference type="ARBA" id="ARBA00023012"/>
    </source>
</evidence>
<dbReference type="PANTHER" id="PTHR45528">
    <property type="entry name" value="SENSOR HISTIDINE KINASE CPXA"/>
    <property type="match status" value="1"/>
</dbReference>
<name>A0A7K3WSE5_9FLAO</name>
<dbReference type="PROSITE" id="PS50109">
    <property type="entry name" value="HIS_KIN"/>
    <property type="match status" value="1"/>
</dbReference>
<keyword evidence="10" id="KW-0067">ATP-binding</keyword>
<keyword evidence="7 14" id="KW-0812">Transmembrane</keyword>
<evidence type="ECO:0000256" key="14">
    <source>
        <dbReference type="SAM" id="Phobius"/>
    </source>
</evidence>
<reference evidence="16 17" key="1">
    <citation type="submission" date="2020-02" db="EMBL/GenBank/DDBJ databases">
        <title>Out from the shadows clarifying the taxonomy of the family Cryomorphaceae and related taxa by utilizing the GTDB taxonomic framework.</title>
        <authorList>
            <person name="Bowman J.P."/>
        </authorList>
    </citation>
    <scope>NUCLEOTIDE SEQUENCE [LARGE SCALE GENOMIC DNA]</scope>
    <source>
        <strain evidence="16 17">QSSC 1-22</strain>
    </source>
</reference>